<dbReference type="InterPro" id="IPR005225">
    <property type="entry name" value="Small_GTP-bd"/>
</dbReference>
<dbReference type="GO" id="GO:0000028">
    <property type="term" value="P:ribosomal small subunit assembly"/>
    <property type="evidence" value="ECO:0007669"/>
    <property type="project" value="TreeGrafter"/>
</dbReference>
<dbReference type="SUPFAM" id="SSF52540">
    <property type="entry name" value="P-loop containing nucleoside triphosphate hydrolases"/>
    <property type="match status" value="1"/>
</dbReference>
<evidence type="ECO:0000313" key="3">
    <source>
        <dbReference type="EMBL" id="EKC46232.1"/>
    </source>
</evidence>
<dbReference type="PROSITE" id="PS51713">
    <property type="entry name" value="G_ERA"/>
    <property type="match status" value="1"/>
</dbReference>
<sequence length="104" mass="11097">MNESKSAFAAIVGKANVGKSSILNRLIGSKIAIVSGKPQTTRTKIMGVLTTDDNVQLVFTDTPGFFKPKDKLGEYMVEAVNDSISGVEECLFVVDATDKELNAA</sequence>
<dbReference type="Pfam" id="PF01926">
    <property type="entry name" value="MMR_HSR1"/>
    <property type="match status" value="1"/>
</dbReference>
<dbReference type="GO" id="GO:0043024">
    <property type="term" value="F:ribosomal small subunit binding"/>
    <property type="evidence" value="ECO:0007669"/>
    <property type="project" value="TreeGrafter"/>
</dbReference>
<dbReference type="PANTHER" id="PTHR42698:SF1">
    <property type="entry name" value="GTPASE ERA, MITOCHONDRIAL"/>
    <property type="match status" value="1"/>
</dbReference>
<organism evidence="3">
    <name type="scientific">human gut metagenome</name>
    <dbReference type="NCBI Taxonomy" id="408170"/>
    <lineage>
        <taxon>unclassified sequences</taxon>
        <taxon>metagenomes</taxon>
        <taxon>organismal metagenomes</taxon>
    </lineage>
</organism>
<proteinExistence type="inferred from homology"/>
<dbReference type="EMBL" id="AJWY01013701">
    <property type="protein sequence ID" value="EKC46232.1"/>
    <property type="molecule type" value="Genomic_DNA"/>
</dbReference>
<evidence type="ECO:0000256" key="1">
    <source>
        <dbReference type="ARBA" id="ARBA00007921"/>
    </source>
</evidence>
<dbReference type="InterPro" id="IPR006073">
    <property type="entry name" value="GTP-bd"/>
</dbReference>
<dbReference type="Gene3D" id="3.40.50.300">
    <property type="entry name" value="P-loop containing nucleotide triphosphate hydrolases"/>
    <property type="match status" value="1"/>
</dbReference>
<gene>
    <name evidence="3" type="ORF">LEA_19939</name>
</gene>
<dbReference type="PANTHER" id="PTHR42698">
    <property type="entry name" value="GTPASE ERA"/>
    <property type="match status" value="1"/>
</dbReference>
<dbReference type="CDD" id="cd04163">
    <property type="entry name" value="Era"/>
    <property type="match status" value="1"/>
</dbReference>
<evidence type="ECO:0000259" key="2">
    <source>
        <dbReference type="PROSITE" id="PS51713"/>
    </source>
</evidence>
<dbReference type="InterPro" id="IPR027417">
    <property type="entry name" value="P-loop_NTPase"/>
</dbReference>
<feature type="non-terminal residue" evidence="3">
    <location>
        <position position="104"/>
    </location>
</feature>
<dbReference type="InterPro" id="IPR005662">
    <property type="entry name" value="GTPase_Era-like"/>
</dbReference>
<dbReference type="GO" id="GO:0005829">
    <property type="term" value="C:cytosol"/>
    <property type="evidence" value="ECO:0007669"/>
    <property type="project" value="TreeGrafter"/>
</dbReference>
<dbReference type="NCBIfam" id="TIGR00231">
    <property type="entry name" value="small_GTP"/>
    <property type="match status" value="1"/>
</dbReference>
<dbReference type="GO" id="GO:0005525">
    <property type="term" value="F:GTP binding"/>
    <property type="evidence" value="ECO:0007669"/>
    <property type="project" value="InterPro"/>
</dbReference>
<accession>K1RBQ3</accession>
<dbReference type="InterPro" id="IPR030388">
    <property type="entry name" value="G_ERA_dom"/>
</dbReference>
<comment type="similarity">
    <text evidence="1">Belongs to the TRAFAC class TrmE-Era-EngA-EngB-Septin-like GTPase superfamily. Era GTPase family.</text>
</comment>
<comment type="caution">
    <text evidence="3">The sequence shown here is derived from an EMBL/GenBank/DDBJ whole genome shotgun (WGS) entry which is preliminary data.</text>
</comment>
<name>K1RBQ3_9ZZZZ</name>
<dbReference type="AlphaFoldDB" id="K1RBQ3"/>
<dbReference type="GO" id="GO:0019843">
    <property type="term" value="F:rRNA binding"/>
    <property type="evidence" value="ECO:0007669"/>
    <property type="project" value="TreeGrafter"/>
</dbReference>
<reference evidence="3" key="1">
    <citation type="journal article" date="2013" name="Environ. Microbiol.">
        <title>Microbiota from the distal guts of lean and obese adolescents exhibit partial functional redundancy besides clear differences in community structure.</title>
        <authorList>
            <person name="Ferrer M."/>
            <person name="Ruiz A."/>
            <person name="Lanza F."/>
            <person name="Haange S.B."/>
            <person name="Oberbach A."/>
            <person name="Till H."/>
            <person name="Bargiela R."/>
            <person name="Campoy C."/>
            <person name="Segura M.T."/>
            <person name="Richter M."/>
            <person name="von Bergen M."/>
            <person name="Seifert J."/>
            <person name="Suarez A."/>
        </authorList>
    </citation>
    <scope>NUCLEOTIDE SEQUENCE</scope>
</reference>
<protein>
    <submittedName>
        <fullName evidence="3">GTP-binding protein Era</fullName>
    </submittedName>
</protein>
<feature type="domain" description="Era-type G" evidence="2">
    <location>
        <begin position="5"/>
        <end position="104"/>
    </location>
</feature>